<keyword evidence="1 3" id="KW-0820">tRNA-binding</keyword>
<accession>A0A2U2CAB1</accession>
<dbReference type="NCBIfam" id="NF007494">
    <property type="entry name" value="PRK10089.1-3"/>
    <property type="match status" value="1"/>
</dbReference>
<dbReference type="InterPro" id="IPR012340">
    <property type="entry name" value="NA-bd_OB-fold"/>
</dbReference>
<evidence type="ECO:0000313" key="6">
    <source>
        <dbReference type="Proteomes" id="UP000244940"/>
    </source>
</evidence>
<comment type="caution">
    <text evidence="5">The sequence shown here is derived from an EMBL/GenBank/DDBJ whole genome shotgun (WGS) entry which is preliminary data.</text>
</comment>
<evidence type="ECO:0000259" key="4">
    <source>
        <dbReference type="PROSITE" id="PS50886"/>
    </source>
</evidence>
<organism evidence="5 6">
    <name type="scientific">Pararhodobacter marinus</name>
    <dbReference type="NCBI Taxonomy" id="2184063"/>
    <lineage>
        <taxon>Bacteria</taxon>
        <taxon>Pseudomonadati</taxon>
        <taxon>Pseudomonadota</taxon>
        <taxon>Alphaproteobacteria</taxon>
        <taxon>Rhodobacterales</taxon>
        <taxon>Paracoccaceae</taxon>
        <taxon>Pararhodobacter</taxon>
    </lineage>
</organism>
<sequence length="111" mass="12018">MTIAFDDFLKVDIRAGTITAVEDFPEARKPAWKLTVDFGPEIGVKRSSAQITAHYGKDDLVGRQVLGVVNFPPRQIGPFMSEVLVLGLHDAGNDVVLIGPERGVPNGARMC</sequence>
<dbReference type="GeneID" id="94365643"/>
<keyword evidence="6" id="KW-1185">Reference proteome</keyword>
<dbReference type="InterPro" id="IPR002547">
    <property type="entry name" value="tRNA-bd_dom"/>
</dbReference>
<dbReference type="InterPro" id="IPR008231">
    <property type="entry name" value="CsaA"/>
</dbReference>
<dbReference type="OrthoDB" id="9794564at2"/>
<dbReference type="EMBL" id="QEYD01000006">
    <property type="protein sequence ID" value="PWE28724.1"/>
    <property type="molecule type" value="Genomic_DNA"/>
</dbReference>
<dbReference type="Pfam" id="PF01588">
    <property type="entry name" value="tRNA_bind"/>
    <property type="match status" value="1"/>
</dbReference>
<dbReference type="RefSeq" id="WP_109533585.1">
    <property type="nucleotide sequence ID" value="NZ_QEYD01000006.1"/>
</dbReference>
<evidence type="ECO:0000256" key="1">
    <source>
        <dbReference type="ARBA" id="ARBA00022555"/>
    </source>
</evidence>
<protein>
    <submittedName>
        <fullName evidence="5">tRNA-binding protein</fullName>
    </submittedName>
</protein>
<evidence type="ECO:0000313" key="5">
    <source>
        <dbReference type="EMBL" id="PWE28724.1"/>
    </source>
</evidence>
<dbReference type="NCBIfam" id="NF007495">
    <property type="entry name" value="PRK10089.1-4"/>
    <property type="match status" value="1"/>
</dbReference>
<dbReference type="AlphaFoldDB" id="A0A2U2CAB1"/>
<dbReference type="PROSITE" id="PS50886">
    <property type="entry name" value="TRBD"/>
    <property type="match status" value="1"/>
</dbReference>
<keyword evidence="2 3" id="KW-0694">RNA-binding</keyword>
<evidence type="ECO:0000256" key="3">
    <source>
        <dbReference type="PROSITE-ProRule" id="PRU00209"/>
    </source>
</evidence>
<dbReference type="PANTHER" id="PTHR11586">
    <property type="entry name" value="TRNA-AMINOACYLATION COFACTOR ARC1 FAMILY MEMBER"/>
    <property type="match status" value="1"/>
</dbReference>
<dbReference type="NCBIfam" id="TIGR02222">
    <property type="entry name" value="chap_CsaA"/>
    <property type="match status" value="1"/>
</dbReference>
<gene>
    <name evidence="5" type="ORF">C4N9_12150</name>
</gene>
<reference evidence="5 6" key="1">
    <citation type="submission" date="2018-05" db="EMBL/GenBank/DDBJ databases">
        <title>Pararhodobacter marina sp. nov., isolated from deep-sea water of the Indian Ocean.</title>
        <authorList>
            <person name="Lai Q.Sr."/>
            <person name="Liu X."/>
            <person name="Shao Z."/>
        </authorList>
    </citation>
    <scope>NUCLEOTIDE SEQUENCE [LARGE SCALE GENOMIC DNA]</scope>
    <source>
        <strain evidence="5 6">CIC4N-9</strain>
    </source>
</reference>
<dbReference type="PANTHER" id="PTHR11586:SF37">
    <property type="entry name" value="TRNA-BINDING DOMAIN-CONTAINING PROTEIN"/>
    <property type="match status" value="1"/>
</dbReference>
<dbReference type="SUPFAM" id="SSF50249">
    <property type="entry name" value="Nucleic acid-binding proteins"/>
    <property type="match status" value="1"/>
</dbReference>
<name>A0A2U2CAB1_9RHOB</name>
<feature type="domain" description="TRNA-binding" evidence="4">
    <location>
        <begin position="7"/>
        <end position="111"/>
    </location>
</feature>
<dbReference type="Proteomes" id="UP000244940">
    <property type="component" value="Unassembled WGS sequence"/>
</dbReference>
<dbReference type="Gene3D" id="2.40.50.140">
    <property type="entry name" value="Nucleic acid-binding proteins"/>
    <property type="match status" value="1"/>
</dbReference>
<dbReference type="FunFam" id="2.40.50.140:FF:000165">
    <property type="entry name" value="Chaperone CsaA"/>
    <property type="match status" value="1"/>
</dbReference>
<proteinExistence type="predicted"/>
<evidence type="ECO:0000256" key="2">
    <source>
        <dbReference type="ARBA" id="ARBA00022884"/>
    </source>
</evidence>
<dbReference type="InterPro" id="IPR051270">
    <property type="entry name" value="Tyrosine-tRNA_ligase_regulator"/>
</dbReference>
<dbReference type="CDD" id="cd02798">
    <property type="entry name" value="tRNA_bind_CsaA"/>
    <property type="match status" value="1"/>
</dbReference>
<dbReference type="GO" id="GO:0000049">
    <property type="term" value="F:tRNA binding"/>
    <property type="evidence" value="ECO:0007669"/>
    <property type="project" value="UniProtKB-UniRule"/>
</dbReference>